<dbReference type="EMBL" id="JAEHOC010000033">
    <property type="protein sequence ID" value="KAG2428633.1"/>
    <property type="molecule type" value="Genomic_DNA"/>
</dbReference>
<feature type="compositionally biased region" description="Acidic residues" evidence="1">
    <location>
        <begin position="22"/>
        <end position="32"/>
    </location>
</feature>
<evidence type="ECO:0000313" key="2">
    <source>
        <dbReference type="EMBL" id="KAG2428633.1"/>
    </source>
</evidence>
<proteinExistence type="predicted"/>
<dbReference type="AlphaFoldDB" id="A0A835SK72"/>
<dbReference type="OrthoDB" id="548220at2759"/>
<reference evidence="2" key="1">
    <citation type="journal article" date="2020" name="bioRxiv">
        <title>Comparative genomics of Chlamydomonas.</title>
        <authorList>
            <person name="Craig R.J."/>
            <person name="Hasan A.R."/>
            <person name="Ness R.W."/>
            <person name="Keightley P.D."/>
        </authorList>
    </citation>
    <scope>NUCLEOTIDE SEQUENCE</scope>
    <source>
        <strain evidence="2">SAG 7.73</strain>
    </source>
</reference>
<dbReference type="Proteomes" id="UP000650467">
    <property type="component" value="Unassembled WGS sequence"/>
</dbReference>
<sequence>MDDECGPASGAAFDSQGGEAADSAEDVCDTPDTDAKAATAAAAASTAEELNTSCLPGGIAKLMNADSDVPAPAAAGAALAGVGAAGSYGHVATRAMQQRFSVNGIAAGAPSSSAGASPVPTAVGISELPPRWMQPDPVHSAHTTGDASTPLATGPAAAAAVSAMGQWDSSYSLNTTNQQQPCNSGSYAYEAACGVPAFPADARAQRGPAAGLKRGFDESCYGAEDACGPVLQRMRGGTRNPLAAADLVGAASSSNSGSAASAAWLRRADRELNDLMRDMGMLVEDDGCGMAGGAGAASAMRGLAPLRLPDPRPQRDLSSLLLLRGQALAGHGPVVEQMRLQQPQQMQLAPDWQLLQHVHVQPQQTMRCAPDGWQLQRGASVGGYEIEAIDSVPLEALL</sequence>
<organism evidence="2 3">
    <name type="scientific">Chlamydomonas incerta</name>
    <dbReference type="NCBI Taxonomy" id="51695"/>
    <lineage>
        <taxon>Eukaryota</taxon>
        <taxon>Viridiplantae</taxon>
        <taxon>Chlorophyta</taxon>
        <taxon>core chlorophytes</taxon>
        <taxon>Chlorophyceae</taxon>
        <taxon>CS clade</taxon>
        <taxon>Chlamydomonadales</taxon>
        <taxon>Chlamydomonadaceae</taxon>
        <taxon>Chlamydomonas</taxon>
    </lineage>
</organism>
<comment type="caution">
    <text evidence="2">The sequence shown here is derived from an EMBL/GenBank/DDBJ whole genome shotgun (WGS) entry which is preliminary data.</text>
</comment>
<evidence type="ECO:0000313" key="3">
    <source>
        <dbReference type="Proteomes" id="UP000650467"/>
    </source>
</evidence>
<keyword evidence="3" id="KW-1185">Reference proteome</keyword>
<gene>
    <name evidence="2" type="ORF">HXX76_011340</name>
</gene>
<feature type="region of interest" description="Disordered" evidence="1">
    <location>
        <begin position="1"/>
        <end position="32"/>
    </location>
</feature>
<feature type="region of interest" description="Disordered" evidence="1">
    <location>
        <begin position="132"/>
        <end position="154"/>
    </location>
</feature>
<protein>
    <submittedName>
        <fullName evidence="2">Uncharacterized protein</fullName>
    </submittedName>
</protein>
<name>A0A835SK72_CHLIN</name>
<accession>A0A835SK72</accession>
<evidence type="ECO:0000256" key="1">
    <source>
        <dbReference type="SAM" id="MobiDB-lite"/>
    </source>
</evidence>